<dbReference type="InterPro" id="IPR013103">
    <property type="entry name" value="RVT_2"/>
</dbReference>
<accession>A0A1K0HM77</accession>
<dbReference type="AlphaFoldDB" id="A0A1K0HM77"/>
<evidence type="ECO:0000259" key="1">
    <source>
        <dbReference type="Pfam" id="PF07727"/>
    </source>
</evidence>
<proteinExistence type="predicted"/>
<evidence type="ECO:0000313" key="3">
    <source>
        <dbReference type="Proteomes" id="UP000179920"/>
    </source>
</evidence>
<dbReference type="InterPro" id="IPR043502">
    <property type="entry name" value="DNA/RNA_pol_sf"/>
</dbReference>
<evidence type="ECO:0000313" key="2">
    <source>
        <dbReference type="EMBL" id="SAM86304.1"/>
    </source>
</evidence>
<feature type="domain" description="Reverse transcriptase Ty1/copia-type" evidence="1">
    <location>
        <begin position="3"/>
        <end position="97"/>
    </location>
</feature>
<dbReference type="PANTHER" id="PTHR11439:SF483">
    <property type="entry name" value="PEPTIDE SYNTHASE GLIP-LIKE, PUTATIVE (AFU_ORTHOLOGUE AFUA_3G12920)-RELATED"/>
    <property type="match status" value="1"/>
</dbReference>
<reference evidence="3" key="1">
    <citation type="submission" date="2016-04" db="EMBL/GenBank/DDBJ databases">
        <authorList>
            <person name="Guldener U."/>
            <person name="Guldener U."/>
        </authorList>
    </citation>
    <scope>NUCLEOTIDE SEQUENCE [LARGE SCALE GENOMIC DNA]</scope>
    <source>
        <strain evidence="3">UB2112</strain>
    </source>
</reference>
<organism evidence="2 3">
    <name type="scientific">Ustilago bromivora</name>
    <dbReference type="NCBI Taxonomy" id="307758"/>
    <lineage>
        <taxon>Eukaryota</taxon>
        <taxon>Fungi</taxon>
        <taxon>Dikarya</taxon>
        <taxon>Basidiomycota</taxon>
        <taxon>Ustilaginomycotina</taxon>
        <taxon>Ustilaginomycetes</taxon>
        <taxon>Ustilaginales</taxon>
        <taxon>Ustilaginaceae</taxon>
        <taxon>Ustilago</taxon>
    </lineage>
</organism>
<protein>
    <recommendedName>
        <fullName evidence="1">Reverse transcriptase Ty1/copia-type domain-containing protein</fullName>
    </recommendedName>
</protein>
<dbReference type="PANTHER" id="PTHR11439">
    <property type="entry name" value="GAG-POL-RELATED RETROTRANSPOSON"/>
    <property type="match status" value="1"/>
</dbReference>
<name>A0A1K0HM77_9BASI</name>
<dbReference type="EMBL" id="LT558138">
    <property type="protein sequence ID" value="SAM86304.1"/>
    <property type="molecule type" value="Genomic_DNA"/>
</dbReference>
<sequence>MHVNQLDVSTAFLNGKIDKDVNVRIPPTFETKETEGKCYKLKKALYGLKQAGHLWHAALDEQLQAFGFKRCQTEPCVYTHGCNNAMVLLAVYIDDLLRGYIEGILTKFRMDKVWTASTLATEAINSLKPRERDSTSAEEVRHYTSLMGSLLWIAQGSRPDITFAVGRCAQFVANPSREHLAAAKHILSYLKGTIRISLLAKAPVSKQILVGWADSDWASSRNC</sequence>
<dbReference type="Pfam" id="PF07727">
    <property type="entry name" value="RVT_2"/>
    <property type="match status" value="1"/>
</dbReference>
<dbReference type="Proteomes" id="UP000179920">
    <property type="component" value="Chromosome XXII"/>
</dbReference>
<dbReference type="SUPFAM" id="SSF56672">
    <property type="entry name" value="DNA/RNA polymerases"/>
    <property type="match status" value="1"/>
</dbReference>
<gene>
    <name evidence="2" type="ORF">UBRO_20337</name>
</gene>